<evidence type="ECO:0000256" key="1">
    <source>
        <dbReference type="SAM" id="Phobius"/>
    </source>
</evidence>
<dbReference type="OrthoDB" id="9895081at2"/>
<keyword evidence="1" id="KW-0472">Membrane</keyword>
<organism evidence="2 3">
    <name type="scientific">Lysobacter capsici AZ78</name>
    <dbReference type="NCBI Taxonomy" id="1444315"/>
    <lineage>
        <taxon>Bacteria</taxon>
        <taxon>Pseudomonadati</taxon>
        <taxon>Pseudomonadota</taxon>
        <taxon>Gammaproteobacteria</taxon>
        <taxon>Lysobacterales</taxon>
        <taxon>Lysobacteraceae</taxon>
        <taxon>Lysobacter</taxon>
    </lineage>
</organism>
<sequence length="70" mass="7794">MFKKGADEETWSSIFKKDVDKKSEPGIFKKDVDKKSVWGVSDPLKRKFLAGLSIGIVIGIPIGRWLATLS</sequence>
<proteinExistence type="predicted"/>
<accession>A0A108UC13</accession>
<evidence type="ECO:0000313" key="2">
    <source>
        <dbReference type="EMBL" id="KWS06342.1"/>
    </source>
</evidence>
<dbReference type="RefSeq" id="WP_060410594.1">
    <property type="nucleotide sequence ID" value="NZ_JAJA02000001.1"/>
</dbReference>
<evidence type="ECO:0000313" key="3">
    <source>
        <dbReference type="Proteomes" id="UP000023435"/>
    </source>
</evidence>
<protein>
    <submittedName>
        <fullName evidence="2">Uncharacterized protein</fullName>
    </submittedName>
</protein>
<comment type="caution">
    <text evidence="2">The sequence shown here is derived from an EMBL/GenBank/DDBJ whole genome shotgun (WGS) entry which is preliminary data.</text>
</comment>
<reference evidence="2 3" key="1">
    <citation type="journal article" date="2014" name="Genome Announc.">
        <title>Draft Genome Sequence of Lysobacter capsici AZ78, a Bacterium Antagonistic to Plant-Pathogenic Oomycetes.</title>
        <authorList>
            <person name="Puopolo G."/>
            <person name="Sonego P."/>
            <person name="Engelen K."/>
            <person name="Pertot I."/>
        </authorList>
    </citation>
    <scope>NUCLEOTIDE SEQUENCE [LARGE SCALE GENOMIC DNA]</scope>
    <source>
        <strain evidence="2 3">AZ78</strain>
    </source>
</reference>
<name>A0A108UC13_9GAMM</name>
<keyword evidence="1" id="KW-0812">Transmembrane</keyword>
<gene>
    <name evidence="2" type="ORF">AZ78_3897</name>
</gene>
<feature type="transmembrane region" description="Helical" evidence="1">
    <location>
        <begin position="48"/>
        <end position="67"/>
    </location>
</feature>
<dbReference type="EMBL" id="JAJA02000001">
    <property type="protein sequence ID" value="KWS06342.1"/>
    <property type="molecule type" value="Genomic_DNA"/>
</dbReference>
<keyword evidence="3" id="KW-1185">Reference proteome</keyword>
<dbReference type="AlphaFoldDB" id="A0A108UC13"/>
<dbReference type="Proteomes" id="UP000023435">
    <property type="component" value="Unassembled WGS sequence"/>
</dbReference>
<keyword evidence="1" id="KW-1133">Transmembrane helix</keyword>